<dbReference type="EMBL" id="JNAD02000013">
    <property type="protein sequence ID" value="RKM92567.1"/>
    <property type="molecule type" value="Genomic_DNA"/>
</dbReference>
<sequence length="91" mass="9972">MTTLWPDRSYAPVNVYENGWLVRAKARVRTGHCRTCLGVGCGKPEVKPSYDGPYSRVPHEMITHGMMLMPGWQADPAEPVGCTSSPQPASV</sequence>
<dbReference type="AlphaFoldDB" id="A0A420UXW7"/>
<keyword evidence="2" id="KW-1185">Reference proteome</keyword>
<evidence type="ECO:0000313" key="2">
    <source>
        <dbReference type="Proteomes" id="UP000028058"/>
    </source>
</evidence>
<reference evidence="1 2" key="1">
    <citation type="journal article" date="2014" name="Genome Announc.">
        <title>Draft Genome Sequence of Streptomyces fradiae ATCC 19609, a Strain Highly Sensitive to Antibiotics.</title>
        <authorList>
            <person name="Bekker O.B."/>
            <person name="Klimina K.M."/>
            <person name="Vatlin A.A."/>
            <person name="Zakharevich N.V."/>
            <person name="Kasianov A.S."/>
            <person name="Danilenko V.N."/>
        </authorList>
    </citation>
    <scope>NUCLEOTIDE SEQUENCE [LARGE SCALE GENOMIC DNA]</scope>
    <source>
        <strain evidence="1 2">ATCC 19609</strain>
    </source>
</reference>
<dbReference type="OrthoDB" id="4304642at2"/>
<accession>A0A420UXW7</accession>
<proteinExistence type="predicted"/>
<gene>
    <name evidence="1" type="ORF">SFRA_024565</name>
</gene>
<dbReference type="RefSeq" id="WP_043472597.1">
    <property type="nucleotide sequence ID" value="NZ_JNAD02000013.1"/>
</dbReference>
<name>A0A420UXW7_9ACTN</name>
<organism evidence="1 2">
    <name type="scientific">Streptomyces xinghaiensis</name>
    <dbReference type="NCBI Taxonomy" id="1038928"/>
    <lineage>
        <taxon>Bacteria</taxon>
        <taxon>Bacillati</taxon>
        <taxon>Actinomycetota</taxon>
        <taxon>Actinomycetes</taxon>
        <taxon>Kitasatosporales</taxon>
        <taxon>Streptomycetaceae</taxon>
        <taxon>Streptomyces</taxon>
    </lineage>
</organism>
<evidence type="ECO:0000313" key="1">
    <source>
        <dbReference type="EMBL" id="RKM92567.1"/>
    </source>
</evidence>
<comment type="caution">
    <text evidence="1">The sequence shown here is derived from an EMBL/GenBank/DDBJ whole genome shotgun (WGS) entry which is preliminary data.</text>
</comment>
<protein>
    <submittedName>
        <fullName evidence="1">Uncharacterized protein</fullName>
    </submittedName>
</protein>
<dbReference type="Proteomes" id="UP000028058">
    <property type="component" value="Unassembled WGS sequence"/>
</dbReference>